<organism evidence="3 4">
    <name type="scientific">Heracleum sosnowskyi</name>
    <dbReference type="NCBI Taxonomy" id="360622"/>
    <lineage>
        <taxon>Eukaryota</taxon>
        <taxon>Viridiplantae</taxon>
        <taxon>Streptophyta</taxon>
        <taxon>Embryophyta</taxon>
        <taxon>Tracheophyta</taxon>
        <taxon>Spermatophyta</taxon>
        <taxon>Magnoliopsida</taxon>
        <taxon>eudicotyledons</taxon>
        <taxon>Gunneridae</taxon>
        <taxon>Pentapetalae</taxon>
        <taxon>asterids</taxon>
        <taxon>campanulids</taxon>
        <taxon>Apiales</taxon>
        <taxon>Apiaceae</taxon>
        <taxon>Apioideae</taxon>
        <taxon>apioid superclade</taxon>
        <taxon>Tordylieae</taxon>
        <taxon>Tordyliinae</taxon>
        <taxon>Heracleum</taxon>
    </lineage>
</organism>
<accession>A0AAD8GPC9</accession>
<keyword evidence="1" id="KW-0472">Membrane</keyword>
<dbReference type="Proteomes" id="UP001237642">
    <property type="component" value="Unassembled WGS sequence"/>
</dbReference>
<feature type="transmembrane region" description="Helical" evidence="1">
    <location>
        <begin position="165"/>
        <end position="185"/>
    </location>
</feature>
<dbReference type="EMBL" id="JAUIZM010000016">
    <property type="protein sequence ID" value="KAK1352567.1"/>
    <property type="molecule type" value="Genomic_DNA"/>
</dbReference>
<sequence length="190" mass="21218">MSTTKVFMLSIILTVLAFSMVDKTTGRPQPSFPTIPKFPKLPTLAPSFPPLSLPTIPTPLLPGSLSPMPSSIPGLPRFNPPLSSVPGFPGFLGPPHAPPTHNSFTDILACRMLITVLVPKLSLLRYWQHVLAVLTPRSNERMLLFVHLLLLVCLVWLGSNLVQSFLLRLPELLYLYLIIQFLYLMKIQRQ</sequence>
<feature type="signal peptide" evidence="2">
    <location>
        <begin position="1"/>
        <end position="26"/>
    </location>
</feature>
<keyword evidence="2" id="KW-0732">Signal</keyword>
<keyword evidence="1" id="KW-0812">Transmembrane</keyword>
<gene>
    <name evidence="3" type="ORF">POM88_053264</name>
</gene>
<evidence type="ECO:0000313" key="4">
    <source>
        <dbReference type="Proteomes" id="UP001237642"/>
    </source>
</evidence>
<evidence type="ECO:0000256" key="1">
    <source>
        <dbReference type="SAM" id="Phobius"/>
    </source>
</evidence>
<keyword evidence="1" id="KW-1133">Transmembrane helix</keyword>
<name>A0AAD8GPC9_9APIA</name>
<keyword evidence="4" id="KW-1185">Reference proteome</keyword>
<reference evidence="3" key="1">
    <citation type="submission" date="2023-02" db="EMBL/GenBank/DDBJ databases">
        <title>Genome of toxic invasive species Heracleum sosnowskyi carries increased number of genes despite the absence of recent whole-genome duplications.</title>
        <authorList>
            <person name="Schelkunov M."/>
            <person name="Shtratnikova V."/>
            <person name="Makarenko M."/>
            <person name="Klepikova A."/>
            <person name="Omelchenko D."/>
            <person name="Novikova G."/>
            <person name="Obukhova E."/>
            <person name="Bogdanov V."/>
            <person name="Penin A."/>
            <person name="Logacheva M."/>
        </authorList>
    </citation>
    <scope>NUCLEOTIDE SEQUENCE</scope>
    <source>
        <strain evidence="3">Hsosn_3</strain>
        <tissue evidence="3">Leaf</tissue>
    </source>
</reference>
<evidence type="ECO:0000256" key="2">
    <source>
        <dbReference type="SAM" id="SignalP"/>
    </source>
</evidence>
<evidence type="ECO:0000313" key="3">
    <source>
        <dbReference type="EMBL" id="KAK1352567.1"/>
    </source>
</evidence>
<dbReference type="AlphaFoldDB" id="A0AAD8GPC9"/>
<feature type="transmembrane region" description="Helical" evidence="1">
    <location>
        <begin position="142"/>
        <end position="159"/>
    </location>
</feature>
<reference evidence="3" key="2">
    <citation type="submission" date="2023-05" db="EMBL/GenBank/DDBJ databases">
        <authorList>
            <person name="Schelkunov M.I."/>
        </authorList>
    </citation>
    <scope>NUCLEOTIDE SEQUENCE</scope>
    <source>
        <strain evidence="3">Hsosn_3</strain>
        <tissue evidence="3">Leaf</tissue>
    </source>
</reference>
<protein>
    <submittedName>
        <fullName evidence="3">Uncharacterized protein</fullName>
    </submittedName>
</protein>
<proteinExistence type="predicted"/>
<feature type="chain" id="PRO_5042276851" evidence="2">
    <location>
        <begin position="27"/>
        <end position="190"/>
    </location>
</feature>
<comment type="caution">
    <text evidence="3">The sequence shown here is derived from an EMBL/GenBank/DDBJ whole genome shotgun (WGS) entry which is preliminary data.</text>
</comment>